<feature type="transmembrane region" description="Helical" evidence="1">
    <location>
        <begin position="21"/>
        <end position="39"/>
    </location>
</feature>
<name>F8ES90_ZYMMT</name>
<organism evidence="2 3">
    <name type="scientific">Zymomonas mobilis subsp. pomaceae (strain ATCC 29192 / DSM 22645 / JCM 10191 / CCUG 17912 / NBRC 13757 / NCIMB 11200 / NRRL B-4491 / Barker I)</name>
    <dbReference type="NCBI Taxonomy" id="579138"/>
    <lineage>
        <taxon>Bacteria</taxon>
        <taxon>Pseudomonadati</taxon>
        <taxon>Pseudomonadota</taxon>
        <taxon>Alphaproteobacteria</taxon>
        <taxon>Sphingomonadales</taxon>
        <taxon>Zymomonadaceae</taxon>
        <taxon>Zymomonas</taxon>
    </lineage>
</organism>
<dbReference type="KEGG" id="zmp:Zymop_0764"/>
<reference evidence="2 3" key="1">
    <citation type="journal article" date="2011" name="J. Bacteriol.">
        <title>Genome sequence of the ethanol-producing Zymomonas mobilis subsp. pomaceae lectotype strain ATCC 29192.</title>
        <authorList>
            <person name="Kouvelis V.N."/>
            <person name="Davenport K.W."/>
            <person name="Brettin T.S."/>
            <person name="Bruce D."/>
            <person name="Detter C."/>
            <person name="Han C.S."/>
            <person name="Nolan M."/>
            <person name="Tapia R."/>
            <person name="Damoulaki A."/>
            <person name="Kyrpides N.C."/>
            <person name="Typas M.A."/>
            <person name="Pappas K.M."/>
        </authorList>
    </citation>
    <scope>NUCLEOTIDE SEQUENCE [LARGE SCALE GENOMIC DNA]</scope>
    <source>
        <strain evidence="3">ATCC 29192 / DSM 22645 / JCM 10191 / CCUG 17912 / NBRC 13757 / NCIMB 11200 / NRRL B-4491 / Barker I</strain>
    </source>
</reference>
<dbReference type="HOGENOM" id="CLU_2262005_0_0_5"/>
<sequence length="107" mass="11931">MAHQDFSPIDLPSDAEDRHHALLWTIESIVIATVLLAIFNATSIADWADELSPTPWTAPIVATADSWKNMTANMGLSKPRDFLHQSWKKLEAIHFSDADNSNTDQSE</sequence>
<keyword evidence="1" id="KW-0472">Membrane</keyword>
<gene>
    <name evidence="2" type="ordered locus">Zymop_0764</name>
</gene>
<dbReference type="PATRIC" id="fig|579138.3.peg.805"/>
<evidence type="ECO:0000313" key="3">
    <source>
        <dbReference type="Proteomes" id="UP000000491"/>
    </source>
</evidence>
<dbReference type="AlphaFoldDB" id="F8ES90"/>
<dbReference type="EMBL" id="CP002865">
    <property type="protein sequence ID" value="AEI37665.1"/>
    <property type="molecule type" value="Genomic_DNA"/>
</dbReference>
<dbReference type="eggNOG" id="ENOG50328Y7">
    <property type="taxonomic scope" value="Bacteria"/>
</dbReference>
<protein>
    <submittedName>
        <fullName evidence="2">Uncharacterized protein</fullName>
    </submittedName>
</protein>
<dbReference type="STRING" id="579138.Zymop_0764"/>
<keyword evidence="1" id="KW-1133">Transmembrane helix</keyword>
<evidence type="ECO:0000256" key="1">
    <source>
        <dbReference type="SAM" id="Phobius"/>
    </source>
</evidence>
<keyword evidence="1" id="KW-0812">Transmembrane</keyword>
<evidence type="ECO:0000313" key="2">
    <source>
        <dbReference type="EMBL" id="AEI37665.1"/>
    </source>
</evidence>
<proteinExistence type="predicted"/>
<dbReference type="RefSeq" id="WP_013934061.1">
    <property type="nucleotide sequence ID" value="NC_015709.1"/>
</dbReference>
<accession>F8ES90</accession>
<dbReference type="Proteomes" id="UP000000491">
    <property type="component" value="Chromosome"/>
</dbReference>